<accession>A0A0E9WEP5</accession>
<dbReference type="EMBL" id="GBXM01020609">
    <property type="protein sequence ID" value="JAH87968.1"/>
    <property type="molecule type" value="Transcribed_RNA"/>
</dbReference>
<organism evidence="1">
    <name type="scientific">Anguilla anguilla</name>
    <name type="common">European freshwater eel</name>
    <name type="synonym">Muraena anguilla</name>
    <dbReference type="NCBI Taxonomy" id="7936"/>
    <lineage>
        <taxon>Eukaryota</taxon>
        <taxon>Metazoa</taxon>
        <taxon>Chordata</taxon>
        <taxon>Craniata</taxon>
        <taxon>Vertebrata</taxon>
        <taxon>Euteleostomi</taxon>
        <taxon>Actinopterygii</taxon>
        <taxon>Neopterygii</taxon>
        <taxon>Teleostei</taxon>
        <taxon>Anguilliformes</taxon>
        <taxon>Anguillidae</taxon>
        <taxon>Anguilla</taxon>
    </lineage>
</organism>
<sequence>MIDLFDLGSFTHSETILTLPPLRCTFVSPPGPQNWHWWMITLCFANTDSRSCFSTSQMFEVKDCQLNMPVEMLTKNRTLLLDSFLLCFWVTRDVCI</sequence>
<dbReference type="AlphaFoldDB" id="A0A0E9WEP5"/>
<evidence type="ECO:0000313" key="1">
    <source>
        <dbReference type="EMBL" id="JAH87968.1"/>
    </source>
</evidence>
<reference evidence="1" key="2">
    <citation type="journal article" date="2015" name="Fish Shellfish Immunol.">
        <title>Early steps in the European eel (Anguilla anguilla)-Vibrio vulnificus interaction in the gills: Role of the RtxA13 toxin.</title>
        <authorList>
            <person name="Callol A."/>
            <person name="Pajuelo D."/>
            <person name="Ebbesson L."/>
            <person name="Teles M."/>
            <person name="MacKenzie S."/>
            <person name="Amaro C."/>
        </authorList>
    </citation>
    <scope>NUCLEOTIDE SEQUENCE</scope>
</reference>
<name>A0A0E9WEP5_ANGAN</name>
<protein>
    <submittedName>
        <fullName evidence="1">Uncharacterized protein</fullName>
    </submittedName>
</protein>
<proteinExistence type="predicted"/>
<reference evidence="1" key="1">
    <citation type="submission" date="2014-11" db="EMBL/GenBank/DDBJ databases">
        <authorList>
            <person name="Amaro Gonzalez C."/>
        </authorList>
    </citation>
    <scope>NUCLEOTIDE SEQUENCE</scope>
</reference>